<reference evidence="3 4" key="1">
    <citation type="submission" date="2019-12" db="EMBL/GenBank/DDBJ databases">
        <title>Genomic-based taxomic classification of the family Erythrobacteraceae.</title>
        <authorList>
            <person name="Xu L."/>
        </authorList>
    </citation>
    <scope>NUCLEOTIDE SEQUENCE [LARGE SCALE GENOMIC DNA]</scope>
    <source>
        <strain evidence="3 4">JCM 10282</strain>
    </source>
</reference>
<dbReference type="OrthoDB" id="7596780at2"/>
<evidence type="ECO:0000313" key="5">
    <source>
        <dbReference type="Proteomes" id="UP000548685"/>
    </source>
</evidence>
<organism evidence="3 4">
    <name type="scientific">Erythrobacter ramosus</name>
    <dbReference type="NCBI Taxonomy" id="35811"/>
    <lineage>
        <taxon>Bacteria</taxon>
        <taxon>Pseudomonadati</taxon>
        <taxon>Pseudomonadota</taxon>
        <taxon>Alphaproteobacteria</taxon>
        <taxon>Sphingomonadales</taxon>
        <taxon>Erythrobacteraceae</taxon>
        <taxon>Erythrobacter/Porphyrobacter group</taxon>
        <taxon>Erythrobacter</taxon>
    </lineage>
</organism>
<accession>A0A6I4UL89</accession>
<protein>
    <submittedName>
        <fullName evidence="3">Uncharacterized protein</fullName>
    </submittedName>
</protein>
<evidence type="ECO:0000313" key="3">
    <source>
        <dbReference type="EMBL" id="MXP39612.1"/>
    </source>
</evidence>
<dbReference type="EMBL" id="JACICE010000003">
    <property type="protein sequence ID" value="MBB3776758.1"/>
    <property type="molecule type" value="Genomic_DNA"/>
</dbReference>
<feature type="chain" id="PRO_5026131766" evidence="1">
    <location>
        <begin position="23"/>
        <end position="185"/>
    </location>
</feature>
<feature type="signal peptide" evidence="1">
    <location>
        <begin position="1"/>
        <end position="22"/>
    </location>
</feature>
<evidence type="ECO:0000313" key="4">
    <source>
        <dbReference type="Proteomes" id="UP000430021"/>
    </source>
</evidence>
<evidence type="ECO:0000256" key="1">
    <source>
        <dbReference type="SAM" id="SignalP"/>
    </source>
</evidence>
<dbReference type="Proteomes" id="UP000430021">
    <property type="component" value="Unassembled WGS sequence"/>
</dbReference>
<evidence type="ECO:0000313" key="2">
    <source>
        <dbReference type="EMBL" id="MBB3776758.1"/>
    </source>
</evidence>
<dbReference type="RefSeq" id="WP_160761762.1">
    <property type="nucleotide sequence ID" value="NZ_BAAADZ010000011.1"/>
</dbReference>
<gene>
    <name evidence="2" type="ORF">FHS52_002750</name>
    <name evidence="3" type="ORF">GRI59_13465</name>
</gene>
<reference evidence="2 5" key="2">
    <citation type="submission" date="2020-08" db="EMBL/GenBank/DDBJ databases">
        <title>Genomic Encyclopedia of Type Strains, Phase IV (KMG-IV): sequencing the most valuable type-strain genomes for metagenomic binning, comparative biology and taxonomic classification.</title>
        <authorList>
            <person name="Goeker M."/>
        </authorList>
    </citation>
    <scope>NUCLEOTIDE SEQUENCE [LARGE SCALE GENOMIC DNA]</scope>
    <source>
        <strain evidence="2 5">DSM 8510</strain>
    </source>
</reference>
<comment type="caution">
    <text evidence="3">The sequence shown here is derived from an EMBL/GenBank/DDBJ whole genome shotgun (WGS) entry which is preliminary data.</text>
</comment>
<keyword evidence="5" id="KW-1185">Reference proteome</keyword>
<sequence length="185" mass="19887">MTRIRAAAVACTALAIAAGASAPLAAEDKVAPDESSYVTALRECQSKSDPAQRLACYDTAVSAMVAASSDGEVRVVDREEVREARRKLFGFTLPDLGIFGGKSDKEDPEQAEEFATLNTTIAAVRNVNGRFVITTAEGAEWQLDEMPASLMRPKVGRSLEIKSGAFSAYFLRIDGQKGVKGRRVR</sequence>
<name>A0A6I4UL89_9SPHN</name>
<dbReference type="Proteomes" id="UP000548685">
    <property type="component" value="Unassembled WGS sequence"/>
</dbReference>
<proteinExistence type="predicted"/>
<dbReference type="AlphaFoldDB" id="A0A6I4UL89"/>
<dbReference type="EMBL" id="WTYB01000003">
    <property type="protein sequence ID" value="MXP39612.1"/>
    <property type="molecule type" value="Genomic_DNA"/>
</dbReference>
<keyword evidence="1" id="KW-0732">Signal</keyword>